<keyword evidence="4" id="KW-1185">Reference proteome</keyword>
<dbReference type="PANTHER" id="PTHR42760">
    <property type="entry name" value="SHORT-CHAIN DEHYDROGENASES/REDUCTASES FAMILY MEMBER"/>
    <property type="match status" value="1"/>
</dbReference>
<dbReference type="Pfam" id="PF13561">
    <property type="entry name" value="adh_short_C2"/>
    <property type="match status" value="1"/>
</dbReference>
<dbReference type="EMBL" id="BAAABY010000023">
    <property type="protein sequence ID" value="GAA0466809.1"/>
    <property type="molecule type" value="Genomic_DNA"/>
</dbReference>
<accession>A0ABP3JY60</accession>
<comment type="similarity">
    <text evidence="1">Belongs to the short-chain dehydrogenases/reductases (SDR) family.</text>
</comment>
<evidence type="ECO:0000256" key="2">
    <source>
        <dbReference type="ARBA" id="ARBA00023002"/>
    </source>
</evidence>
<reference evidence="4" key="1">
    <citation type="journal article" date="2019" name="Int. J. Syst. Evol. Microbiol.">
        <title>The Global Catalogue of Microorganisms (GCM) 10K type strain sequencing project: providing services to taxonomists for standard genome sequencing and annotation.</title>
        <authorList>
            <consortium name="The Broad Institute Genomics Platform"/>
            <consortium name="The Broad Institute Genome Sequencing Center for Infectious Disease"/>
            <person name="Wu L."/>
            <person name="Ma J."/>
        </authorList>
    </citation>
    <scope>NUCLEOTIDE SEQUENCE [LARGE SCALE GENOMIC DNA]</scope>
    <source>
        <strain evidence="4">JCM 4805</strain>
    </source>
</reference>
<dbReference type="PANTHER" id="PTHR42760:SF133">
    <property type="entry name" value="3-OXOACYL-[ACYL-CARRIER-PROTEIN] REDUCTASE"/>
    <property type="match status" value="1"/>
</dbReference>
<organism evidence="3 4">
    <name type="scientific">Streptomyces olivaceiscleroticus</name>
    <dbReference type="NCBI Taxonomy" id="68245"/>
    <lineage>
        <taxon>Bacteria</taxon>
        <taxon>Bacillati</taxon>
        <taxon>Actinomycetota</taxon>
        <taxon>Actinomycetes</taxon>
        <taxon>Kitasatosporales</taxon>
        <taxon>Streptomycetaceae</taxon>
        <taxon>Streptomyces</taxon>
    </lineage>
</organism>
<evidence type="ECO:0000313" key="4">
    <source>
        <dbReference type="Proteomes" id="UP001500909"/>
    </source>
</evidence>
<proteinExistence type="inferred from homology"/>
<comment type="caution">
    <text evidence="3">The sequence shown here is derived from an EMBL/GenBank/DDBJ whole genome shotgun (WGS) entry which is preliminary data.</text>
</comment>
<dbReference type="RefSeq" id="WP_346095745.1">
    <property type="nucleotide sequence ID" value="NZ_BAAABY010000023.1"/>
</dbReference>
<protein>
    <submittedName>
        <fullName evidence="3">Glucose 1-dehydrogenase</fullName>
    </submittedName>
</protein>
<dbReference type="InterPro" id="IPR002347">
    <property type="entry name" value="SDR_fam"/>
</dbReference>
<evidence type="ECO:0000256" key="1">
    <source>
        <dbReference type="ARBA" id="ARBA00006484"/>
    </source>
</evidence>
<sequence>MPVYQKRTYYLASESAVPDYLERWEAHVATLAEFNVVTHGFSRVPGNPKAVVALVSFQDGDDPRTVIRDYMESEGFRRDMAGFDMSQIERVDTLLLDPVDTAQELSTAGGEHRSRPAPGGSARLAGKVALITGGARGQGEAEARRFAREGAIVYLCDLLAEQGEKVAEEIRTAGGKAHFKVLDVTDPAQWNRVISEIEAETGRLDILINNAGTNVRHSLTATSREAWDTILDVNLTGQFLGMQACAPLMERMGGGSIINIGSTAGIMGHPVAAYSSSKWGVRGMTKSAAIDLAAKGIRVNAMHPGVVDTPMMDSGSSLFKSLVSMTALGRAADADEMASAALFLASDDSSFVTGIDLPVDGGFSELAAYGEIWNRINS</sequence>
<dbReference type="Gene3D" id="3.40.50.720">
    <property type="entry name" value="NAD(P)-binding Rossmann-like Domain"/>
    <property type="match status" value="1"/>
</dbReference>
<dbReference type="PRINTS" id="PR00080">
    <property type="entry name" value="SDRFAMILY"/>
</dbReference>
<evidence type="ECO:0000313" key="3">
    <source>
        <dbReference type="EMBL" id="GAA0466809.1"/>
    </source>
</evidence>
<dbReference type="NCBIfam" id="NF005559">
    <property type="entry name" value="PRK07231.1"/>
    <property type="match status" value="1"/>
</dbReference>
<dbReference type="InterPro" id="IPR036291">
    <property type="entry name" value="NAD(P)-bd_dom_sf"/>
</dbReference>
<dbReference type="Proteomes" id="UP001500909">
    <property type="component" value="Unassembled WGS sequence"/>
</dbReference>
<dbReference type="SUPFAM" id="SSF51735">
    <property type="entry name" value="NAD(P)-binding Rossmann-fold domains"/>
    <property type="match status" value="1"/>
</dbReference>
<gene>
    <name evidence="3" type="ORF">GCM10010361_33750</name>
</gene>
<keyword evidence="2" id="KW-0560">Oxidoreductase</keyword>
<dbReference type="PRINTS" id="PR00081">
    <property type="entry name" value="GDHRDH"/>
</dbReference>
<name>A0ABP3JY60_9ACTN</name>